<name>A0A0R2D542_9LACO</name>
<evidence type="ECO:0000313" key="2">
    <source>
        <dbReference type="EMBL" id="KRM95563.1"/>
    </source>
</evidence>
<feature type="compositionally biased region" description="Basic and acidic residues" evidence="1">
    <location>
        <begin position="8"/>
        <end position="20"/>
    </location>
</feature>
<evidence type="ECO:0000313" key="3">
    <source>
        <dbReference type="Proteomes" id="UP000051638"/>
    </source>
</evidence>
<dbReference type="Proteomes" id="UP000051638">
    <property type="component" value="Unassembled WGS sequence"/>
</dbReference>
<proteinExistence type="predicted"/>
<comment type="caution">
    <text evidence="2">The sequence shown here is derived from an EMBL/GenBank/DDBJ whole genome shotgun (WGS) entry which is preliminary data.</text>
</comment>
<dbReference type="AlphaFoldDB" id="A0A0R2D542"/>
<organism evidence="2 3">
    <name type="scientific">Loigolactobacillus rennini DSM 20253</name>
    <dbReference type="NCBI Taxonomy" id="1423796"/>
    <lineage>
        <taxon>Bacteria</taxon>
        <taxon>Bacillati</taxon>
        <taxon>Bacillota</taxon>
        <taxon>Bacilli</taxon>
        <taxon>Lactobacillales</taxon>
        <taxon>Lactobacillaceae</taxon>
        <taxon>Loigolactobacillus</taxon>
    </lineage>
</organism>
<reference evidence="2 3" key="1">
    <citation type="journal article" date="2015" name="Genome Announc.">
        <title>Expanding the biotechnology potential of lactobacilli through comparative genomics of 213 strains and associated genera.</title>
        <authorList>
            <person name="Sun Z."/>
            <person name="Harris H.M."/>
            <person name="McCann A."/>
            <person name="Guo C."/>
            <person name="Argimon S."/>
            <person name="Zhang W."/>
            <person name="Yang X."/>
            <person name="Jeffery I.B."/>
            <person name="Cooney J.C."/>
            <person name="Kagawa T.F."/>
            <person name="Liu W."/>
            <person name="Song Y."/>
            <person name="Salvetti E."/>
            <person name="Wrobel A."/>
            <person name="Rasinkangas P."/>
            <person name="Parkhill J."/>
            <person name="Rea M.C."/>
            <person name="O'Sullivan O."/>
            <person name="Ritari J."/>
            <person name="Douillard F.P."/>
            <person name="Paul Ross R."/>
            <person name="Yang R."/>
            <person name="Briner A.E."/>
            <person name="Felis G.E."/>
            <person name="de Vos W.M."/>
            <person name="Barrangou R."/>
            <person name="Klaenhammer T.R."/>
            <person name="Caufield P.W."/>
            <person name="Cui Y."/>
            <person name="Zhang H."/>
            <person name="O'Toole P.W."/>
        </authorList>
    </citation>
    <scope>NUCLEOTIDE SEQUENCE [LARGE SCALE GENOMIC DNA]</scope>
    <source>
        <strain evidence="2 3">DSM 20253</strain>
    </source>
</reference>
<dbReference type="EMBL" id="AYYI01000066">
    <property type="protein sequence ID" value="KRM95563.1"/>
    <property type="molecule type" value="Genomic_DNA"/>
</dbReference>
<sequence>MRKHQKDRKISQSDSHDFKDMVNAAQQSTHDFRRLQNKFSKLVINYKKKHQ</sequence>
<accession>A0A0R2D542</accession>
<evidence type="ECO:0000256" key="1">
    <source>
        <dbReference type="SAM" id="MobiDB-lite"/>
    </source>
</evidence>
<protein>
    <submittedName>
        <fullName evidence="2">Uncharacterized protein</fullName>
    </submittedName>
</protein>
<feature type="region of interest" description="Disordered" evidence="1">
    <location>
        <begin position="1"/>
        <end position="32"/>
    </location>
</feature>
<dbReference type="PATRIC" id="fig|1423796.3.peg.2125"/>
<keyword evidence="3" id="KW-1185">Reference proteome</keyword>
<gene>
    <name evidence="2" type="ORF">FC24_GL002096</name>
</gene>